<dbReference type="EMBL" id="JAQQWM010000008">
    <property type="protein sequence ID" value="KAK8053020.1"/>
    <property type="molecule type" value="Genomic_DNA"/>
</dbReference>
<organism evidence="2 3">
    <name type="scientific">Apiospora saccharicola</name>
    <dbReference type="NCBI Taxonomy" id="335842"/>
    <lineage>
        <taxon>Eukaryota</taxon>
        <taxon>Fungi</taxon>
        <taxon>Dikarya</taxon>
        <taxon>Ascomycota</taxon>
        <taxon>Pezizomycotina</taxon>
        <taxon>Sordariomycetes</taxon>
        <taxon>Xylariomycetidae</taxon>
        <taxon>Amphisphaeriales</taxon>
        <taxon>Apiosporaceae</taxon>
        <taxon>Apiospora</taxon>
    </lineage>
</organism>
<name>A0ABR1U296_9PEZI</name>
<evidence type="ECO:0000313" key="2">
    <source>
        <dbReference type="EMBL" id="KAK8053020.1"/>
    </source>
</evidence>
<protein>
    <submittedName>
        <fullName evidence="2">Uncharacterized protein</fullName>
    </submittedName>
</protein>
<feature type="compositionally biased region" description="Pro residues" evidence="1">
    <location>
        <begin position="148"/>
        <end position="159"/>
    </location>
</feature>
<dbReference type="Proteomes" id="UP001446871">
    <property type="component" value="Unassembled WGS sequence"/>
</dbReference>
<evidence type="ECO:0000256" key="1">
    <source>
        <dbReference type="SAM" id="MobiDB-lite"/>
    </source>
</evidence>
<feature type="region of interest" description="Disordered" evidence="1">
    <location>
        <begin position="78"/>
        <end position="97"/>
    </location>
</feature>
<feature type="compositionally biased region" description="Low complexity" evidence="1">
    <location>
        <begin position="86"/>
        <end position="97"/>
    </location>
</feature>
<accession>A0ABR1U296</accession>
<proteinExistence type="predicted"/>
<sequence>MDPNKDLFVYGPSGVHVRIPPRKIVAAYKRLLPEQVAVVLFCIVCLALEQRDKDRKVTPPEIHFSQYEHLGHYAPKAGVSARPVNRAGTSTTTGTTSTTARAFTTAWATGYVPTAGTANPAVNDFVPVVPPSSARDGPLFMTRRRAHPLPPLSPHPLPFHLPRLRSRSGSRSPSWPSETSADWDAYSSDGAESLD</sequence>
<keyword evidence="3" id="KW-1185">Reference proteome</keyword>
<evidence type="ECO:0000313" key="3">
    <source>
        <dbReference type="Proteomes" id="UP001446871"/>
    </source>
</evidence>
<reference evidence="2 3" key="1">
    <citation type="submission" date="2023-01" db="EMBL/GenBank/DDBJ databases">
        <title>Analysis of 21 Apiospora genomes using comparative genomics revels a genus with tremendous synthesis potential of carbohydrate active enzymes and secondary metabolites.</title>
        <authorList>
            <person name="Sorensen T."/>
        </authorList>
    </citation>
    <scope>NUCLEOTIDE SEQUENCE [LARGE SCALE GENOMIC DNA]</scope>
    <source>
        <strain evidence="2 3">CBS 83171</strain>
    </source>
</reference>
<feature type="region of interest" description="Disordered" evidence="1">
    <location>
        <begin position="144"/>
        <end position="195"/>
    </location>
</feature>
<gene>
    <name evidence="2" type="ORF">PG996_012321</name>
</gene>
<feature type="compositionally biased region" description="Low complexity" evidence="1">
    <location>
        <begin position="169"/>
        <end position="180"/>
    </location>
</feature>
<comment type="caution">
    <text evidence="2">The sequence shown here is derived from an EMBL/GenBank/DDBJ whole genome shotgun (WGS) entry which is preliminary data.</text>
</comment>